<name>A0A8J2W424_9CRUS</name>
<reference evidence="1" key="1">
    <citation type="submission" date="2021-11" db="EMBL/GenBank/DDBJ databases">
        <authorList>
            <person name="Schell T."/>
        </authorList>
    </citation>
    <scope>NUCLEOTIDE SEQUENCE</scope>
    <source>
        <strain evidence="1">M5</strain>
    </source>
</reference>
<gene>
    <name evidence="1" type="ORF">DGAL_LOCUS7324</name>
</gene>
<evidence type="ECO:0000313" key="1">
    <source>
        <dbReference type="EMBL" id="CAH0104421.1"/>
    </source>
</evidence>
<dbReference type="AlphaFoldDB" id="A0A8J2W424"/>
<protein>
    <submittedName>
        <fullName evidence="1">Uncharacterized protein</fullName>
    </submittedName>
</protein>
<dbReference type="EMBL" id="CAKKLH010000138">
    <property type="protein sequence ID" value="CAH0104421.1"/>
    <property type="molecule type" value="Genomic_DNA"/>
</dbReference>
<evidence type="ECO:0000313" key="2">
    <source>
        <dbReference type="Proteomes" id="UP000789390"/>
    </source>
</evidence>
<dbReference type="Proteomes" id="UP000789390">
    <property type="component" value="Unassembled WGS sequence"/>
</dbReference>
<comment type="caution">
    <text evidence="1">The sequence shown here is derived from an EMBL/GenBank/DDBJ whole genome shotgun (WGS) entry which is preliminary data.</text>
</comment>
<accession>A0A8J2W424</accession>
<proteinExistence type="predicted"/>
<sequence>MWLFLESSCKIVKSSDEVLSNDILSSTLPCRVVPLKFLKLFFFS</sequence>
<organism evidence="1 2">
    <name type="scientific">Daphnia galeata</name>
    <dbReference type="NCBI Taxonomy" id="27404"/>
    <lineage>
        <taxon>Eukaryota</taxon>
        <taxon>Metazoa</taxon>
        <taxon>Ecdysozoa</taxon>
        <taxon>Arthropoda</taxon>
        <taxon>Crustacea</taxon>
        <taxon>Branchiopoda</taxon>
        <taxon>Diplostraca</taxon>
        <taxon>Cladocera</taxon>
        <taxon>Anomopoda</taxon>
        <taxon>Daphniidae</taxon>
        <taxon>Daphnia</taxon>
    </lineage>
</organism>
<keyword evidence="2" id="KW-1185">Reference proteome</keyword>